<dbReference type="CDD" id="cd00200">
    <property type="entry name" value="WD40"/>
    <property type="match status" value="1"/>
</dbReference>
<dbReference type="InterPro" id="IPR036322">
    <property type="entry name" value="WD40_repeat_dom_sf"/>
</dbReference>
<dbReference type="SMART" id="SM00320">
    <property type="entry name" value="WD40"/>
    <property type="match status" value="6"/>
</dbReference>
<keyword evidence="6" id="KW-0539">Nucleus</keyword>
<dbReference type="Pfam" id="PF00400">
    <property type="entry name" value="WD40"/>
    <property type="match status" value="5"/>
</dbReference>
<dbReference type="Gene3D" id="2.130.10.10">
    <property type="entry name" value="YVTN repeat-like/Quinoprotein amine dehydrogenase"/>
    <property type="match status" value="3"/>
</dbReference>
<evidence type="ECO:0000256" key="9">
    <source>
        <dbReference type="SAM" id="MobiDB-lite"/>
    </source>
</evidence>
<reference evidence="10" key="1">
    <citation type="submission" date="2020-11" db="EMBL/GenBank/DDBJ databases">
        <authorList>
            <person name="Tran Van P."/>
        </authorList>
    </citation>
    <scope>NUCLEOTIDE SEQUENCE</scope>
</reference>
<evidence type="ECO:0000256" key="7">
    <source>
        <dbReference type="ARBA" id="ARBA00040954"/>
    </source>
</evidence>
<dbReference type="InterPro" id="IPR015943">
    <property type="entry name" value="WD40/YVTN_repeat-like_dom_sf"/>
</dbReference>
<evidence type="ECO:0000256" key="1">
    <source>
        <dbReference type="ARBA" id="ARBA00004123"/>
    </source>
</evidence>
<sequence length="497" mass="54785">MPQFHEAWNVERMRKGIKAKRATGRARSHTDSDAAFLRSSGDADAESALPAQFRVRLHSLFHQIEKEFESLYLENLALSERNELLEKESASGDQRTSITTSDVDHPKGKVGQVQKIKPAQKLKVQTSRIVSSFRAPLVTCSLVAEFLGHRDGVWDVATSKTAPIIATASADFPSIDQKAYIWHAETTKLLSQYVGHSGSVNSVVFHPTQDLVLSASGDQTAQIWRPSINSEQRNIGQQASSEEELDEDSGQLFAGGSMNATAVEQDSEDPRGSKILFCCRITGHSGVVIAADWLPGSGRIITASWDRTANLYDTETGDLILSLPGHDAELTYVCSHPTHQMAVTCSKDTTFRLWDFRDPFHSVSVFQGHTEPVTSAVLLKDDRAVSGSDDRTVKVWDLRNMRSPQAAIQLDSPANRLAVSSTGVIAIPHDNRHIRLYDVSGQRLARLPRSSRQGHRRMVCAAAWAPPELSCTANLFTCGFDRRVIGWKVVSAKETKD</sequence>
<feature type="repeat" description="WD" evidence="8">
    <location>
        <begin position="366"/>
        <end position="406"/>
    </location>
</feature>
<dbReference type="SUPFAM" id="SSF50978">
    <property type="entry name" value="WD40 repeat-like"/>
    <property type="match status" value="1"/>
</dbReference>
<dbReference type="PROSITE" id="PS50294">
    <property type="entry name" value="WD_REPEATS_REGION"/>
    <property type="match status" value="3"/>
</dbReference>
<dbReference type="PROSITE" id="PS50082">
    <property type="entry name" value="WD_REPEATS_2"/>
    <property type="match status" value="4"/>
</dbReference>
<keyword evidence="5" id="KW-0677">Repeat</keyword>
<evidence type="ECO:0000256" key="4">
    <source>
        <dbReference type="ARBA" id="ARBA00022574"/>
    </source>
</evidence>
<organism evidence="10">
    <name type="scientific">Notodromas monacha</name>
    <dbReference type="NCBI Taxonomy" id="399045"/>
    <lineage>
        <taxon>Eukaryota</taxon>
        <taxon>Metazoa</taxon>
        <taxon>Ecdysozoa</taxon>
        <taxon>Arthropoda</taxon>
        <taxon>Crustacea</taxon>
        <taxon>Oligostraca</taxon>
        <taxon>Ostracoda</taxon>
        <taxon>Podocopa</taxon>
        <taxon>Podocopida</taxon>
        <taxon>Cypridocopina</taxon>
        <taxon>Cypridoidea</taxon>
        <taxon>Cyprididae</taxon>
        <taxon>Notodromas</taxon>
    </lineage>
</organism>
<dbReference type="Proteomes" id="UP000678499">
    <property type="component" value="Unassembled WGS sequence"/>
</dbReference>
<dbReference type="EMBL" id="CAJPEX010001357">
    <property type="protein sequence ID" value="CAG0918928.1"/>
    <property type="molecule type" value="Genomic_DNA"/>
</dbReference>
<dbReference type="InterPro" id="IPR019775">
    <property type="entry name" value="WD40_repeat_CS"/>
</dbReference>
<feature type="region of interest" description="Disordered" evidence="9">
    <location>
        <begin position="87"/>
        <end position="110"/>
    </location>
</feature>
<dbReference type="GO" id="GO:0005737">
    <property type="term" value="C:cytoplasm"/>
    <property type="evidence" value="ECO:0007669"/>
    <property type="project" value="UniProtKB-SubCell"/>
</dbReference>
<dbReference type="FunFam" id="2.130.10.10:FF:001150">
    <property type="entry name" value="WD repeat-containing protein 37"/>
    <property type="match status" value="1"/>
</dbReference>
<dbReference type="InterPro" id="IPR020472">
    <property type="entry name" value="WD40_PAC1"/>
</dbReference>
<evidence type="ECO:0000256" key="2">
    <source>
        <dbReference type="ARBA" id="ARBA00004496"/>
    </source>
</evidence>
<dbReference type="PRINTS" id="PR00320">
    <property type="entry name" value="GPROTEINBRPT"/>
</dbReference>
<name>A0A7R9BRN9_9CRUS</name>
<keyword evidence="4 8" id="KW-0853">WD repeat</keyword>
<evidence type="ECO:0000313" key="11">
    <source>
        <dbReference type="Proteomes" id="UP000678499"/>
    </source>
</evidence>
<gene>
    <name evidence="10" type="ORF">NMOB1V02_LOCUS6473</name>
</gene>
<dbReference type="GO" id="GO:0005634">
    <property type="term" value="C:nucleus"/>
    <property type="evidence" value="ECO:0007669"/>
    <property type="project" value="UniProtKB-SubCell"/>
</dbReference>
<protein>
    <recommendedName>
        <fullName evidence="7">WD repeat-containing protein 37</fullName>
    </recommendedName>
</protein>
<keyword evidence="3" id="KW-0963">Cytoplasm</keyword>
<feature type="repeat" description="WD" evidence="8">
    <location>
        <begin position="323"/>
        <end position="357"/>
    </location>
</feature>
<proteinExistence type="predicted"/>
<comment type="subcellular location">
    <subcellularLocation>
        <location evidence="2">Cytoplasm</location>
    </subcellularLocation>
    <subcellularLocation>
        <location evidence="1">Nucleus</location>
    </subcellularLocation>
</comment>
<feature type="compositionally biased region" description="Polar residues" evidence="9">
    <location>
        <begin position="91"/>
        <end position="101"/>
    </location>
</feature>
<feature type="repeat" description="WD" evidence="8">
    <location>
        <begin position="193"/>
        <end position="224"/>
    </location>
</feature>
<evidence type="ECO:0000313" key="10">
    <source>
        <dbReference type="EMBL" id="CAD7278776.1"/>
    </source>
</evidence>
<keyword evidence="11" id="KW-1185">Reference proteome</keyword>
<dbReference type="PANTHER" id="PTHR19855">
    <property type="entry name" value="WD40 REPEAT PROTEIN 12, 37"/>
    <property type="match status" value="1"/>
</dbReference>
<evidence type="ECO:0000256" key="8">
    <source>
        <dbReference type="PROSITE-ProRule" id="PRU00221"/>
    </source>
</evidence>
<dbReference type="OrthoDB" id="9984207at2759"/>
<accession>A0A7R9BRN9</accession>
<dbReference type="EMBL" id="OA883394">
    <property type="protein sequence ID" value="CAD7278776.1"/>
    <property type="molecule type" value="Genomic_DNA"/>
</dbReference>
<dbReference type="PROSITE" id="PS00678">
    <property type="entry name" value="WD_REPEATS_1"/>
    <property type="match status" value="1"/>
</dbReference>
<evidence type="ECO:0000256" key="6">
    <source>
        <dbReference type="ARBA" id="ARBA00023242"/>
    </source>
</evidence>
<evidence type="ECO:0000256" key="3">
    <source>
        <dbReference type="ARBA" id="ARBA00022490"/>
    </source>
</evidence>
<dbReference type="PANTHER" id="PTHR19855:SF12">
    <property type="entry name" value="WD REPEAT-CONTAINING PROTEIN 37"/>
    <property type="match status" value="1"/>
</dbReference>
<evidence type="ECO:0000256" key="5">
    <source>
        <dbReference type="ARBA" id="ARBA00022737"/>
    </source>
</evidence>
<dbReference type="AlphaFoldDB" id="A0A7R9BRN9"/>
<feature type="repeat" description="WD" evidence="8">
    <location>
        <begin position="281"/>
        <end position="322"/>
    </location>
</feature>
<dbReference type="InterPro" id="IPR001680">
    <property type="entry name" value="WD40_rpt"/>
</dbReference>